<protein>
    <recommendedName>
        <fullName evidence="10">TauD/TfdA-like domain-containing protein</fullName>
    </recommendedName>
</protein>
<evidence type="ECO:0000256" key="4">
    <source>
        <dbReference type="ARBA" id="ARBA00023295"/>
    </source>
</evidence>
<dbReference type="PANTHER" id="PTHR31308:SF5">
    <property type="entry name" value="ERGOSTERYL-BETA-GLUCOSIDASE"/>
    <property type="match status" value="1"/>
</dbReference>
<dbReference type="STRING" id="135208.A0A4Z0A6T1"/>
<evidence type="ECO:0008006" key="10">
    <source>
        <dbReference type="Google" id="ProtNLM"/>
    </source>
</evidence>
<evidence type="ECO:0000256" key="2">
    <source>
        <dbReference type="ARBA" id="ARBA00022801"/>
    </source>
</evidence>
<evidence type="ECO:0000313" key="9">
    <source>
        <dbReference type="Proteomes" id="UP000298061"/>
    </source>
</evidence>
<dbReference type="OrthoDB" id="9971853at2759"/>
<keyword evidence="2" id="KW-0378">Hydrolase</keyword>
<dbReference type="Gene3D" id="2.60.40.1180">
    <property type="entry name" value="Golgi alpha-mannosidase II"/>
    <property type="match status" value="1"/>
</dbReference>
<evidence type="ECO:0000256" key="3">
    <source>
        <dbReference type="ARBA" id="ARBA00023002"/>
    </source>
</evidence>
<name>A0A4Z0A6T1_9AGAM</name>
<evidence type="ECO:0000259" key="7">
    <source>
        <dbReference type="Pfam" id="PF18564"/>
    </source>
</evidence>
<accession>A0A4Z0A6T1</accession>
<dbReference type="GO" id="GO:0005975">
    <property type="term" value="P:carbohydrate metabolic process"/>
    <property type="evidence" value="ECO:0007669"/>
    <property type="project" value="InterPro"/>
</dbReference>
<proteinExistence type="inferred from homology"/>
<dbReference type="Pfam" id="PF18564">
    <property type="entry name" value="Glyco_hydro_5_C"/>
    <property type="match status" value="1"/>
</dbReference>
<dbReference type="SUPFAM" id="SSF51445">
    <property type="entry name" value="(Trans)glycosidases"/>
    <property type="match status" value="1"/>
</dbReference>
<dbReference type="GO" id="GO:0016491">
    <property type="term" value="F:oxidoreductase activity"/>
    <property type="evidence" value="ECO:0007669"/>
    <property type="project" value="UniProtKB-KW"/>
</dbReference>
<organism evidence="8 9">
    <name type="scientific">Hericium alpestre</name>
    <dbReference type="NCBI Taxonomy" id="135208"/>
    <lineage>
        <taxon>Eukaryota</taxon>
        <taxon>Fungi</taxon>
        <taxon>Dikarya</taxon>
        <taxon>Basidiomycota</taxon>
        <taxon>Agaricomycotina</taxon>
        <taxon>Agaricomycetes</taxon>
        <taxon>Russulales</taxon>
        <taxon>Hericiaceae</taxon>
        <taxon>Hericium</taxon>
    </lineage>
</organism>
<dbReference type="EMBL" id="SFCI01000080">
    <property type="protein sequence ID" value="TFY82766.1"/>
    <property type="molecule type" value="Genomic_DNA"/>
</dbReference>
<feature type="domain" description="Glycoside hydrolase family 5 C-terminal" evidence="7">
    <location>
        <begin position="432"/>
        <end position="547"/>
    </location>
</feature>
<sequence>MVGFDLHALEESGAAWLLGVKGGGHVEAERGIWPCGYQKLAAATMATCFWAGDTFAPKLRIKTGEDKEMSVQQFLQNTFLDMWEVVARSVGDLEGVIGFEIMNEPHRGYIDLPSLHEFDYNTDLHLSHVPSALQAMMLGSGIPTAVGHWTRSFPVPTRLTSTSVLNSASKKAWRPDGPTAGRDLWEMHGVWGYDVKKQEGVVLRENYFVKDPMTGKKVDWYTDFYYPLIHQWTNRVRSASSSEKLVFLEPIPNEFCPASWTPEHQPSNMVYAPHWFVYSCPFLADGNILALSRGTFPLRALYWGHRGARENFSLQIRNIVEAGYKSLGEKPVLIGECGIPMDMNKGEAFKTDDWKWHARMMDAMIIALEKSLVPFTLWNYNPENDDVKGDNWNGENFSWFSRTRASPASQLSLEQNCADLDKGGRILQSVVRPYAAKTAGIPLRFDYEMTTGQFTYKWITPHGPESQDDRSNGSSLSRGVRNPPTHGHPPLTARETEIFVPSMLVLGRKLVVEGLEADDKYLYDENRQTLFILPGNTSPGKKHTVIVRVDPPYALFEGEGVRIGEDGVQVQWAGGHTSFYPTSFLAAHSSPAKLAQFHKDAKRQSWDAQAISSSPTLTLAYESLQSDRGLFDAMTQLSRYGLLFLTGVPNQETSDEGCEILHCVRNRVKGGNSLFVDALNVAEKLRRDYPKDFDILTSTPVSFHYINDGHHFHFDHPTIELSQFVDPQTGLRPVNYVSYAPPFQAPLSPTTPPEFYPALQRFASLLDQPEVTFEYTLKEGDAVIFDNRRVLHARTAFFDPEEVLDSEGKEQTNRWLKGCYFEADDLGDRGRILRAKLGL</sequence>
<dbReference type="Proteomes" id="UP000298061">
    <property type="component" value="Unassembled WGS sequence"/>
</dbReference>
<comment type="caution">
    <text evidence="8">The sequence shown here is derived from an EMBL/GenBank/DDBJ whole genome shotgun (WGS) entry which is preliminary data.</text>
</comment>
<dbReference type="InterPro" id="IPR041036">
    <property type="entry name" value="GH5_C"/>
</dbReference>
<evidence type="ECO:0000313" key="8">
    <source>
        <dbReference type="EMBL" id="TFY82766.1"/>
    </source>
</evidence>
<dbReference type="Gene3D" id="3.60.130.10">
    <property type="entry name" value="Clavaminate synthase-like"/>
    <property type="match status" value="1"/>
</dbReference>
<dbReference type="InterPro" id="IPR003819">
    <property type="entry name" value="TauD/TfdA-like"/>
</dbReference>
<dbReference type="PANTHER" id="PTHR31308">
    <property type="match status" value="1"/>
</dbReference>
<evidence type="ECO:0000256" key="1">
    <source>
        <dbReference type="ARBA" id="ARBA00005641"/>
    </source>
</evidence>
<comment type="similarity">
    <text evidence="1">Belongs to the glycosyl hydrolase 5 (cellulase A) family.</text>
</comment>
<dbReference type="InterPro" id="IPR052066">
    <property type="entry name" value="Glycosphingolipid_Hydrolases"/>
</dbReference>
<keyword evidence="4" id="KW-0326">Glycosidase</keyword>
<dbReference type="Gene3D" id="3.20.20.80">
    <property type="entry name" value="Glycosidases"/>
    <property type="match status" value="2"/>
</dbReference>
<feature type="region of interest" description="Disordered" evidence="5">
    <location>
        <begin position="458"/>
        <end position="493"/>
    </location>
</feature>
<evidence type="ECO:0000256" key="5">
    <source>
        <dbReference type="SAM" id="MobiDB-lite"/>
    </source>
</evidence>
<gene>
    <name evidence="8" type="ORF">EWM64_g1246</name>
</gene>
<dbReference type="InterPro" id="IPR018087">
    <property type="entry name" value="Glyco_hydro_5_CS"/>
</dbReference>
<dbReference type="GO" id="GO:0050295">
    <property type="term" value="F:steryl-beta-glucosidase activity"/>
    <property type="evidence" value="ECO:0007669"/>
    <property type="project" value="TreeGrafter"/>
</dbReference>
<dbReference type="GO" id="GO:1904462">
    <property type="term" value="P:ergosteryl 3-beta-D-glucoside catabolic process"/>
    <property type="evidence" value="ECO:0007669"/>
    <property type="project" value="TreeGrafter"/>
</dbReference>
<dbReference type="InterPro" id="IPR042098">
    <property type="entry name" value="TauD-like_sf"/>
</dbReference>
<keyword evidence="9" id="KW-1185">Reference proteome</keyword>
<dbReference type="Pfam" id="PF02668">
    <property type="entry name" value="TauD"/>
    <property type="match status" value="1"/>
</dbReference>
<reference evidence="8 9" key="1">
    <citation type="submission" date="2019-02" db="EMBL/GenBank/DDBJ databases">
        <title>Genome sequencing of the rare red list fungi Hericium alpestre (H. flagellum).</title>
        <authorList>
            <person name="Buettner E."/>
            <person name="Kellner H."/>
        </authorList>
    </citation>
    <scope>NUCLEOTIDE SEQUENCE [LARGE SCALE GENOMIC DNA]</scope>
    <source>
        <strain evidence="8 9">DSM 108284</strain>
    </source>
</reference>
<evidence type="ECO:0000259" key="6">
    <source>
        <dbReference type="Pfam" id="PF02668"/>
    </source>
</evidence>
<dbReference type="SUPFAM" id="SSF51197">
    <property type="entry name" value="Clavaminate synthase-like"/>
    <property type="match status" value="1"/>
</dbReference>
<dbReference type="PROSITE" id="PS00659">
    <property type="entry name" value="GLYCOSYL_HYDROL_F5"/>
    <property type="match status" value="1"/>
</dbReference>
<dbReference type="AlphaFoldDB" id="A0A4Z0A6T1"/>
<keyword evidence="3" id="KW-0560">Oxidoreductase</keyword>
<dbReference type="InterPro" id="IPR013780">
    <property type="entry name" value="Glyco_hydro_b"/>
</dbReference>
<dbReference type="InterPro" id="IPR017853">
    <property type="entry name" value="GH"/>
</dbReference>
<feature type="domain" description="TauD/TfdA-like" evidence="6">
    <location>
        <begin position="659"/>
        <end position="820"/>
    </location>
</feature>